<dbReference type="AlphaFoldDB" id="A0A640W8I0"/>
<evidence type="ECO:0000313" key="2">
    <source>
        <dbReference type="Proteomes" id="UP000466024"/>
    </source>
</evidence>
<keyword evidence="2" id="KW-1185">Reference proteome</keyword>
<name>A0A640W8I0_9GAMM</name>
<sequence length="147" mass="15969">MILIGLAGSTMARRDNMGLAIATAGLEMAGGPRRLARLAICSPEPGKMRDEIMRAERTRDRIDDMRGSSFSGAVMVHVMCEAEAKVIRARGGEIWHVEGMPSDSVVIHWGDRLVTDTEGGSRHYLDAVEALSEMAMAAKTKREARAS</sequence>
<evidence type="ECO:0000313" key="1">
    <source>
        <dbReference type="EMBL" id="KAA0015484.1"/>
    </source>
</evidence>
<reference evidence="1 2" key="1">
    <citation type="submission" date="2019-08" db="EMBL/GenBank/DDBJ databases">
        <title>Bioinformatics analysis of the strain L3 and L5.</title>
        <authorList>
            <person name="Li X."/>
        </authorList>
    </citation>
    <scope>NUCLEOTIDE SEQUENCE [LARGE SCALE GENOMIC DNA]</scope>
    <source>
        <strain evidence="1 2">L3</strain>
    </source>
</reference>
<accession>A0A640W8I0</accession>
<gene>
    <name evidence="1" type="ORF">F0A16_20565</name>
</gene>
<comment type="caution">
    <text evidence="1">The sequence shown here is derived from an EMBL/GenBank/DDBJ whole genome shotgun (WGS) entry which is preliminary data.</text>
</comment>
<dbReference type="Proteomes" id="UP000466024">
    <property type="component" value="Unassembled WGS sequence"/>
</dbReference>
<dbReference type="RefSeq" id="WP_149437777.1">
    <property type="nucleotide sequence ID" value="NZ_VTPX01000021.1"/>
</dbReference>
<protein>
    <submittedName>
        <fullName evidence="1">Uncharacterized protein</fullName>
    </submittedName>
</protein>
<organism evidence="1 2">
    <name type="scientific">Salinicola corii</name>
    <dbReference type="NCBI Taxonomy" id="2606937"/>
    <lineage>
        <taxon>Bacteria</taxon>
        <taxon>Pseudomonadati</taxon>
        <taxon>Pseudomonadota</taxon>
        <taxon>Gammaproteobacteria</taxon>
        <taxon>Oceanospirillales</taxon>
        <taxon>Halomonadaceae</taxon>
        <taxon>Salinicola</taxon>
    </lineage>
</organism>
<proteinExistence type="predicted"/>
<dbReference type="EMBL" id="VTPX01000021">
    <property type="protein sequence ID" value="KAA0015484.1"/>
    <property type="molecule type" value="Genomic_DNA"/>
</dbReference>